<dbReference type="InterPro" id="IPR036047">
    <property type="entry name" value="F-box-like_dom_sf"/>
</dbReference>
<name>A0ABR3J916_9AGAR</name>
<comment type="caution">
    <text evidence="2">The sequence shown here is derived from an EMBL/GenBank/DDBJ whole genome shotgun (WGS) entry which is preliminary data.</text>
</comment>
<evidence type="ECO:0000313" key="3">
    <source>
        <dbReference type="Proteomes" id="UP001556367"/>
    </source>
</evidence>
<protein>
    <recommendedName>
        <fullName evidence="1">F-box domain-containing protein</fullName>
    </recommendedName>
</protein>
<dbReference type="PROSITE" id="PS50181">
    <property type="entry name" value="FBOX"/>
    <property type="match status" value="1"/>
</dbReference>
<feature type="domain" description="F-box" evidence="1">
    <location>
        <begin position="1"/>
        <end position="43"/>
    </location>
</feature>
<organism evidence="2 3">
    <name type="scientific">Hohenbuehelia grisea</name>
    <dbReference type="NCBI Taxonomy" id="104357"/>
    <lineage>
        <taxon>Eukaryota</taxon>
        <taxon>Fungi</taxon>
        <taxon>Dikarya</taxon>
        <taxon>Basidiomycota</taxon>
        <taxon>Agaricomycotina</taxon>
        <taxon>Agaricomycetes</taxon>
        <taxon>Agaricomycetidae</taxon>
        <taxon>Agaricales</taxon>
        <taxon>Pleurotineae</taxon>
        <taxon>Pleurotaceae</taxon>
        <taxon>Hohenbuehelia</taxon>
    </lineage>
</organism>
<proteinExistence type="predicted"/>
<reference evidence="3" key="1">
    <citation type="submission" date="2024-06" db="EMBL/GenBank/DDBJ databases">
        <title>Multi-omics analyses provide insights into the biosynthesis of the anticancer antibiotic pleurotin in Hohenbuehelia grisea.</title>
        <authorList>
            <person name="Weaver J.A."/>
            <person name="Alberti F."/>
        </authorList>
    </citation>
    <scope>NUCLEOTIDE SEQUENCE [LARGE SCALE GENOMIC DNA]</scope>
    <source>
        <strain evidence="3">T-177</strain>
    </source>
</reference>
<dbReference type="SUPFAM" id="SSF81383">
    <property type="entry name" value="F-box domain"/>
    <property type="match status" value="1"/>
</dbReference>
<dbReference type="EMBL" id="JASNQZ010000011">
    <property type="protein sequence ID" value="KAL0952062.1"/>
    <property type="molecule type" value="Genomic_DNA"/>
</dbReference>
<accession>A0ABR3J916</accession>
<dbReference type="Pfam" id="PF00646">
    <property type="entry name" value="F-box"/>
    <property type="match status" value="1"/>
</dbReference>
<dbReference type="Proteomes" id="UP001556367">
    <property type="component" value="Unassembled WGS sequence"/>
</dbReference>
<dbReference type="InterPro" id="IPR001810">
    <property type="entry name" value="F-box_dom"/>
</dbReference>
<evidence type="ECO:0000313" key="2">
    <source>
        <dbReference type="EMBL" id="KAL0952062.1"/>
    </source>
</evidence>
<keyword evidence="3" id="KW-1185">Reference proteome</keyword>
<sequence>MECLPTELVGEIAHHLSIFDISRLRLTCRTLSDKTHSQFFSEVKLDFSDLDAACLASKLEGLPVFASKASAHTKLLKIHGPHIQREQILIPLCAAVKYALNLLQNVTSFQWIMNLDIPVLEIIIIDYLMSLPSLESLALYCFTKTSTHFPINNFTRLRSLSLAHSSAVDLTEEFSPLAIHPRLERLSLLAESGHHAREGLFVLQAAACPAPPTQPFRLQTFEADGISVKLPCETLLLFRSLIRLHIPCWYTKPVDQLGGELWPILQREQMHLRSIVVPDVHDTLLAYLASYSGLEELIIHSAGAQNVSTFDALADQFYQTVLPLHANTLTKLHVNALIGNRWCVGEHNMDVLRDCLRLLSIKLSVSSQTTEEFGVSWSDYLMCPLYLPKTISPRSSLTICWIRRFWN</sequence>
<gene>
    <name evidence="2" type="ORF">HGRIS_008700</name>
</gene>
<evidence type="ECO:0000259" key="1">
    <source>
        <dbReference type="PROSITE" id="PS50181"/>
    </source>
</evidence>